<dbReference type="GO" id="GO:0046961">
    <property type="term" value="F:proton-transporting ATPase activity, rotational mechanism"/>
    <property type="evidence" value="ECO:0007669"/>
    <property type="project" value="InterPro"/>
</dbReference>
<dbReference type="InterPro" id="IPR002842">
    <property type="entry name" value="ATPase_V1_Esu"/>
</dbReference>
<keyword evidence="2" id="KW-0813">Transport</keyword>
<dbReference type="GO" id="GO:0033178">
    <property type="term" value="C:proton-transporting two-sector ATPase complex, catalytic domain"/>
    <property type="evidence" value="ECO:0007669"/>
    <property type="project" value="InterPro"/>
</dbReference>
<evidence type="ECO:0000313" key="4">
    <source>
        <dbReference type="EMBL" id="JAS78171.1"/>
    </source>
</evidence>
<evidence type="ECO:0000256" key="2">
    <source>
        <dbReference type="ARBA" id="ARBA00022448"/>
    </source>
</evidence>
<dbReference type="InterPro" id="IPR038495">
    <property type="entry name" value="ATPase_E_C"/>
</dbReference>
<dbReference type="PANTHER" id="PTHR45715">
    <property type="entry name" value="ATPASE H+-TRANSPORTING V1 SUBUNIT E1A-RELATED"/>
    <property type="match status" value="1"/>
</dbReference>
<name>A0A1B6HU48_9HEMI</name>
<accession>A0A1B6HU48</accession>
<gene>
    <name evidence="4" type="ORF">g.8478</name>
</gene>
<sequence>MAGRDDYGLRLQKMVQYIEQDGHEKAEEIDVLTEEEFNKEKLSYMEARTEAVKKYYDNLEKKYEHQILLDMSKMKTQGHRDILATQHTVIDELFHTVQCRITNLTLEENVCLYKKVLCKLIIQGLLKIMEPEVVIEVRQKDITISKKLLKQVQDYFHEKTGMTINLLLSENSFLPENSNGGVVLYTKSKSIRLDNTLETKLTLVRNIILPSVRKALFGENPNRKHLD</sequence>
<evidence type="ECO:0008006" key="5">
    <source>
        <dbReference type="Google" id="ProtNLM"/>
    </source>
</evidence>
<dbReference type="Pfam" id="PF01991">
    <property type="entry name" value="vATP-synt_E"/>
    <property type="match status" value="1"/>
</dbReference>
<organism evidence="4">
    <name type="scientific">Homalodisca liturata</name>
    <dbReference type="NCBI Taxonomy" id="320908"/>
    <lineage>
        <taxon>Eukaryota</taxon>
        <taxon>Metazoa</taxon>
        <taxon>Ecdysozoa</taxon>
        <taxon>Arthropoda</taxon>
        <taxon>Hexapoda</taxon>
        <taxon>Insecta</taxon>
        <taxon>Pterygota</taxon>
        <taxon>Neoptera</taxon>
        <taxon>Paraneoptera</taxon>
        <taxon>Hemiptera</taxon>
        <taxon>Auchenorrhyncha</taxon>
        <taxon>Membracoidea</taxon>
        <taxon>Cicadellidae</taxon>
        <taxon>Cicadellinae</taxon>
        <taxon>Proconiini</taxon>
        <taxon>Homalodisca</taxon>
    </lineage>
</organism>
<evidence type="ECO:0000256" key="1">
    <source>
        <dbReference type="ARBA" id="ARBA00005901"/>
    </source>
</evidence>
<dbReference type="Gene3D" id="6.10.250.1620">
    <property type="match status" value="1"/>
</dbReference>
<keyword evidence="3" id="KW-0406">Ion transport</keyword>
<proteinExistence type="inferred from homology"/>
<comment type="similarity">
    <text evidence="1">Belongs to the V-ATPase E subunit family.</text>
</comment>
<reference evidence="4" key="1">
    <citation type="submission" date="2015-11" db="EMBL/GenBank/DDBJ databases">
        <title>De novo transcriptome assembly of four potential Pierce s Disease insect vectors from Arizona vineyards.</title>
        <authorList>
            <person name="Tassone E.E."/>
        </authorList>
    </citation>
    <scope>NUCLEOTIDE SEQUENCE</scope>
</reference>
<dbReference type="SUPFAM" id="SSF160527">
    <property type="entry name" value="V-type ATPase subunit E-like"/>
    <property type="match status" value="1"/>
</dbReference>
<protein>
    <recommendedName>
        <fullName evidence="5">V-type proton ATPase subunit E</fullName>
    </recommendedName>
</protein>
<dbReference type="EMBL" id="GECU01029535">
    <property type="protein sequence ID" value="JAS78171.1"/>
    <property type="molecule type" value="Transcribed_RNA"/>
</dbReference>
<dbReference type="Gene3D" id="3.30.2320.30">
    <property type="entry name" value="ATP synthase, E subunit, C-terminal"/>
    <property type="match status" value="1"/>
</dbReference>
<evidence type="ECO:0000256" key="3">
    <source>
        <dbReference type="ARBA" id="ARBA00023065"/>
    </source>
</evidence>
<dbReference type="AlphaFoldDB" id="A0A1B6HU48"/>